<reference evidence="1" key="1">
    <citation type="journal article" date="2019" name="bioRxiv">
        <title>The Genome of the Zebra Mussel, Dreissena polymorpha: A Resource for Invasive Species Research.</title>
        <authorList>
            <person name="McCartney M.A."/>
            <person name="Auch B."/>
            <person name="Kono T."/>
            <person name="Mallez S."/>
            <person name="Zhang Y."/>
            <person name="Obille A."/>
            <person name="Becker A."/>
            <person name="Abrahante J.E."/>
            <person name="Garbe J."/>
            <person name="Badalamenti J.P."/>
            <person name="Herman A."/>
            <person name="Mangelson H."/>
            <person name="Liachko I."/>
            <person name="Sullivan S."/>
            <person name="Sone E.D."/>
            <person name="Koren S."/>
            <person name="Silverstein K.A.T."/>
            <person name="Beckman K.B."/>
            <person name="Gohl D.M."/>
        </authorList>
    </citation>
    <scope>NUCLEOTIDE SEQUENCE</scope>
    <source>
        <strain evidence="1">Duluth1</strain>
        <tissue evidence="1">Whole animal</tissue>
    </source>
</reference>
<protein>
    <submittedName>
        <fullName evidence="1">Uncharacterized protein</fullName>
    </submittedName>
</protein>
<dbReference type="Proteomes" id="UP000828390">
    <property type="component" value="Unassembled WGS sequence"/>
</dbReference>
<reference evidence="1" key="2">
    <citation type="submission" date="2020-11" db="EMBL/GenBank/DDBJ databases">
        <authorList>
            <person name="McCartney M.A."/>
            <person name="Auch B."/>
            <person name="Kono T."/>
            <person name="Mallez S."/>
            <person name="Becker A."/>
            <person name="Gohl D.M."/>
            <person name="Silverstein K.A.T."/>
            <person name="Koren S."/>
            <person name="Bechman K.B."/>
            <person name="Herman A."/>
            <person name="Abrahante J.E."/>
            <person name="Garbe J."/>
        </authorList>
    </citation>
    <scope>NUCLEOTIDE SEQUENCE</scope>
    <source>
        <strain evidence="1">Duluth1</strain>
        <tissue evidence="1">Whole animal</tissue>
    </source>
</reference>
<keyword evidence="2" id="KW-1185">Reference proteome</keyword>
<comment type="caution">
    <text evidence="1">The sequence shown here is derived from an EMBL/GenBank/DDBJ whole genome shotgun (WGS) entry which is preliminary data.</text>
</comment>
<proteinExistence type="predicted"/>
<sequence>MKLKKSWTRRSEQRKVYNNATLQDPWMQKEFKVTLATKFNVIEEWLEEEKKKRNNRLDLHNVVE</sequence>
<dbReference type="EMBL" id="JAIWYP010000013">
    <property type="protein sequence ID" value="KAH3720288.1"/>
    <property type="molecule type" value="Genomic_DNA"/>
</dbReference>
<organism evidence="1 2">
    <name type="scientific">Dreissena polymorpha</name>
    <name type="common">Zebra mussel</name>
    <name type="synonym">Mytilus polymorpha</name>
    <dbReference type="NCBI Taxonomy" id="45954"/>
    <lineage>
        <taxon>Eukaryota</taxon>
        <taxon>Metazoa</taxon>
        <taxon>Spiralia</taxon>
        <taxon>Lophotrochozoa</taxon>
        <taxon>Mollusca</taxon>
        <taxon>Bivalvia</taxon>
        <taxon>Autobranchia</taxon>
        <taxon>Heteroconchia</taxon>
        <taxon>Euheterodonta</taxon>
        <taxon>Imparidentia</taxon>
        <taxon>Neoheterodontei</taxon>
        <taxon>Myida</taxon>
        <taxon>Dreissenoidea</taxon>
        <taxon>Dreissenidae</taxon>
        <taxon>Dreissena</taxon>
    </lineage>
</organism>
<evidence type="ECO:0000313" key="1">
    <source>
        <dbReference type="EMBL" id="KAH3720288.1"/>
    </source>
</evidence>
<name>A0A9D4HK02_DREPO</name>
<evidence type="ECO:0000313" key="2">
    <source>
        <dbReference type="Proteomes" id="UP000828390"/>
    </source>
</evidence>
<dbReference type="AlphaFoldDB" id="A0A9D4HK02"/>
<accession>A0A9D4HK02</accession>
<gene>
    <name evidence="1" type="ORF">DPMN_063185</name>
</gene>